<name>A0AAN9KQ67_CANGL</name>
<sequence>MREVSHHANALVTSLDSHSSRRLAIEVNQRADQELWPRHNLDKYSCTIDPNMAEEISLTCMRLKELRDLRRKMQSILFSLRWDMSREESEPDLFVAEENSRN</sequence>
<comment type="caution">
    <text evidence="1">The sequence shown here is derived from an EMBL/GenBank/DDBJ whole genome shotgun (WGS) entry which is preliminary data.</text>
</comment>
<accession>A0AAN9KQ67</accession>
<dbReference type="EMBL" id="JAYMYQ010000007">
    <property type="protein sequence ID" value="KAK7321076.1"/>
    <property type="molecule type" value="Genomic_DNA"/>
</dbReference>
<reference evidence="1 2" key="1">
    <citation type="submission" date="2024-01" db="EMBL/GenBank/DDBJ databases">
        <title>The genomes of 5 underutilized Papilionoideae crops provide insights into root nodulation and disease resistanc.</title>
        <authorList>
            <person name="Jiang F."/>
        </authorList>
    </citation>
    <scope>NUCLEOTIDE SEQUENCE [LARGE SCALE GENOMIC DNA]</scope>
    <source>
        <strain evidence="1">LVBAO_FW01</strain>
        <tissue evidence="1">Leaves</tissue>
    </source>
</reference>
<evidence type="ECO:0000313" key="2">
    <source>
        <dbReference type="Proteomes" id="UP001367508"/>
    </source>
</evidence>
<keyword evidence="2" id="KW-1185">Reference proteome</keyword>
<dbReference type="AlphaFoldDB" id="A0AAN9KQ67"/>
<proteinExistence type="predicted"/>
<protein>
    <submittedName>
        <fullName evidence="1">Uncharacterized protein</fullName>
    </submittedName>
</protein>
<evidence type="ECO:0000313" key="1">
    <source>
        <dbReference type="EMBL" id="KAK7321076.1"/>
    </source>
</evidence>
<gene>
    <name evidence="1" type="ORF">VNO77_31247</name>
</gene>
<dbReference type="Proteomes" id="UP001367508">
    <property type="component" value="Unassembled WGS sequence"/>
</dbReference>
<organism evidence="1 2">
    <name type="scientific">Canavalia gladiata</name>
    <name type="common">Sword bean</name>
    <name type="synonym">Dolichos gladiatus</name>
    <dbReference type="NCBI Taxonomy" id="3824"/>
    <lineage>
        <taxon>Eukaryota</taxon>
        <taxon>Viridiplantae</taxon>
        <taxon>Streptophyta</taxon>
        <taxon>Embryophyta</taxon>
        <taxon>Tracheophyta</taxon>
        <taxon>Spermatophyta</taxon>
        <taxon>Magnoliopsida</taxon>
        <taxon>eudicotyledons</taxon>
        <taxon>Gunneridae</taxon>
        <taxon>Pentapetalae</taxon>
        <taxon>rosids</taxon>
        <taxon>fabids</taxon>
        <taxon>Fabales</taxon>
        <taxon>Fabaceae</taxon>
        <taxon>Papilionoideae</taxon>
        <taxon>50 kb inversion clade</taxon>
        <taxon>NPAAA clade</taxon>
        <taxon>indigoferoid/millettioid clade</taxon>
        <taxon>Phaseoleae</taxon>
        <taxon>Canavalia</taxon>
    </lineage>
</organism>